<sequence length="69" mass="7482">MHFSDPIDFDEAAHPELSDIFRGIDIGIAAIIASDPTLRRKSPARRKRAAVASKAPSKRPVGKSRRSAA</sequence>
<feature type="region of interest" description="Disordered" evidence="1">
    <location>
        <begin position="37"/>
        <end position="69"/>
    </location>
</feature>
<name>A0A1I7NAF1_9HYPH</name>
<proteinExistence type="predicted"/>
<feature type="compositionally biased region" description="Basic residues" evidence="1">
    <location>
        <begin position="39"/>
        <end position="49"/>
    </location>
</feature>
<evidence type="ECO:0000313" key="2">
    <source>
        <dbReference type="EMBL" id="SFV31563.1"/>
    </source>
</evidence>
<dbReference type="EMBL" id="FPCK01000001">
    <property type="protein sequence ID" value="SFV31563.1"/>
    <property type="molecule type" value="Genomic_DNA"/>
</dbReference>
<evidence type="ECO:0000256" key="1">
    <source>
        <dbReference type="SAM" id="MobiDB-lite"/>
    </source>
</evidence>
<keyword evidence="3" id="KW-1185">Reference proteome</keyword>
<reference evidence="2 3" key="1">
    <citation type="submission" date="2016-10" db="EMBL/GenBank/DDBJ databases">
        <authorList>
            <person name="de Groot N.N."/>
        </authorList>
    </citation>
    <scope>NUCLEOTIDE SEQUENCE [LARGE SCALE GENOMIC DNA]</scope>
    <source>
        <strain evidence="2 3">IPL20</strain>
    </source>
</reference>
<dbReference type="AlphaFoldDB" id="A0A1I7NAF1"/>
<organism evidence="2 3">
    <name type="scientific">Devosia crocina</name>
    <dbReference type="NCBI Taxonomy" id="429728"/>
    <lineage>
        <taxon>Bacteria</taxon>
        <taxon>Pseudomonadati</taxon>
        <taxon>Pseudomonadota</taxon>
        <taxon>Alphaproteobacteria</taxon>
        <taxon>Hyphomicrobiales</taxon>
        <taxon>Devosiaceae</taxon>
        <taxon>Devosia</taxon>
    </lineage>
</organism>
<protein>
    <submittedName>
        <fullName evidence="2">Uncharacterized protein</fullName>
    </submittedName>
</protein>
<evidence type="ECO:0000313" key="3">
    <source>
        <dbReference type="Proteomes" id="UP000199074"/>
    </source>
</evidence>
<dbReference type="Proteomes" id="UP000199074">
    <property type="component" value="Unassembled WGS sequence"/>
</dbReference>
<accession>A0A1I7NAF1</accession>
<dbReference type="RefSeq" id="WP_092422649.1">
    <property type="nucleotide sequence ID" value="NZ_FPCK01000001.1"/>
</dbReference>
<gene>
    <name evidence="2" type="ORF">SAMN05216456_1380</name>
</gene>
<feature type="compositionally biased region" description="Basic residues" evidence="1">
    <location>
        <begin position="56"/>
        <end position="69"/>
    </location>
</feature>